<dbReference type="EMBL" id="CM056744">
    <property type="protein sequence ID" value="KAJ8668433.1"/>
    <property type="molecule type" value="Genomic_DNA"/>
</dbReference>
<proteinExistence type="predicted"/>
<sequence length="426" mass="49797">MDGDPTDIGALTMTISVLYRQYTQIAMLQYEKEDLRRRLLYLLGLYDTMVKVTECTRNRTMWTRPVFSEEERLRQGDSSNLIELLRRTDSELYYNYLRMSYPLFQELLNLVSPLIKKQRAVREPIPAETRLQLTLRYLASGSSQIDIAYAFRVSPSAVCNIVEEVCEALWTVLKERELKVPTRDEWYTIAQELEQMTDYPHFLGGLDGKQVVIEAPPHSGSAHYNYKGSHSINLTAVASSHYRFTLVEIGAEGRRCDGGVFEQSSIRYGLDNDTLNIPPPSMRRGYVLPFVFLADEAYPLRRDIMRPWSRRLQLTLMQIIFNLRQGIGRRVVECTFGIFAARWRIFRKPIIAYVEKVEKFVKACVVLHNFIINKEIENGSRRYRRFTQQDRDLHCDGLRNMDRVEANLGQDVTPFEYREICQIFHE</sequence>
<dbReference type="Proteomes" id="UP001239111">
    <property type="component" value="Chromosome 4"/>
</dbReference>
<keyword evidence="2" id="KW-1185">Reference proteome</keyword>
<evidence type="ECO:0000313" key="2">
    <source>
        <dbReference type="Proteomes" id="UP001239111"/>
    </source>
</evidence>
<accession>A0ACC2NCC7</accession>
<reference evidence="1" key="1">
    <citation type="submission" date="2023-04" db="EMBL/GenBank/DDBJ databases">
        <title>A chromosome-level genome assembly of the parasitoid wasp Eretmocerus hayati.</title>
        <authorList>
            <person name="Zhong Y."/>
            <person name="Liu S."/>
            <person name="Liu Y."/>
        </authorList>
    </citation>
    <scope>NUCLEOTIDE SEQUENCE</scope>
    <source>
        <strain evidence="1">ZJU_SS_LIU_2023</strain>
    </source>
</reference>
<gene>
    <name evidence="1" type="ORF">QAD02_010096</name>
</gene>
<organism evidence="1 2">
    <name type="scientific">Eretmocerus hayati</name>
    <dbReference type="NCBI Taxonomy" id="131215"/>
    <lineage>
        <taxon>Eukaryota</taxon>
        <taxon>Metazoa</taxon>
        <taxon>Ecdysozoa</taxon>
        <taxon>Arthropoda</taxon>
        <taxon>Hexapoda</taxon>
        <taxon>Insecta</taxon>
        <taxon>Pterygota</taxon>
        <taxon>Neoptera</taxon>
        <taxon>Endopterygota</taxon>
        <taxon>Hymenoptera</taxon>
        <taxon>Apocrita</taxon>
        <taxon>Proctotrupomorpha</taxon>
        <taxon>Chalcidoidea</taxon>
        <taxon>Aphelinidae</taxon>
        <taxon>Aphelininae</taxon>
        <taxon>Eretmocerus</taxon>
    </lineage>
</organism>
<comment type="caution">
    <text evidence="1">The sequence shown here is derived from an EMBL/GenBank/DDBJ whole genome shotgun (WGS) entry which is preliminary data.</text>
</comment>
<name>A0ACC2NCC7_9HYME</name>
<protein>
    <submittedName>
        <fullName evidence="1">Uncharacterized protein</fullName>
    </submittedName>
</protein>
<evidence type="ECO:0000313" key="1">
    <source>
        <dbReference type="EMBL" id="KAJ8668433.1"/>
    </source>
</evidence>